<dbReference type="GO" id="GO:0016791">
    <property type="term" value="F:phosphatase activity"/>
    <property type="evidence" value="ECO:0007669"/>
    <property type="project" value="TreeGrafter"/>
</dbReference>
<dbReference type="SUPFAM" id="SSF56300">
    <property type="entry name" value="Metallo-dependent phosphatases"/>
    <property type="match status" value="1"/>
</dbReference>
<dbReference type="Pfam" id="PF00149">
    <property type="entry name" value="Metallophos"/>
    <property type="match status" value="1"/>
</dbReference>
<feature type="domain" description="Calcineurin-like phosphoesterase" evidence="1">
    <location>
        <begin position="8"/>
        <end position="204"/>
    </location>
</feature>
<accession>A0A8J6QTN5</accession>
<dbReference type="PRINTS" id="PR00114">
    <property type="entry name" value="STPHPHTASE"/>
</dbReference>
<comment type="caution">
    <text evidence="2">The sequence shown here is derived from an EMBL/GenBank/DDBJ whole genome shotgun (WGS) entry which is preliminary data.</text>
</comment>
<dbReference type="GO" id="GO:0110154">
    <property type="term" value="P:RNA decapping"/>
    <property type="evidence" value="ECO:0007669"/>
    <property type="project" value="TreeGrafter"/>
</dbReference>
<dbReference type="PANTHER" id="PTHR42850:SF4">
    <property type="entry name" value="ZINC-DEPENDENT ENDOPOLYPHOSPHATASE"/>
    <property type="match status" value="1"/>
</dbReference>
<dbReference type="InterPro" id="IPR029052">
    <property type="entry name" value="Metallo-depent_PP-like"/>
</dbReference>
<name>A0A8J6QTN5_9BACT</name>
<dbReference type="PANTHER" id="PTHR42850">
    <property type="entry name" value="METALLOPHOSPHOESTERASE"/>
    <property type="match status" value="1"/>
</dbReference>
<dbReference type="Gene3D" id="3.60.21.10">
    <property type="match status" value="1"/>
</dbReference>
<dbReference type="InterPro" id="IPR050126">
    <property type="entry name" value="Ap4A_hydrolase"/>
</dbReference>
<sequence length="233" mass="26491">MIQDLPARLIAIGDIHGELDQLNRLLNTVAPTDNDHFVFLGDYVDRGKNSKGVIERLIIFHEEFPETIFIRGNHDQMLLDALIEDGVITGHQLRDQSSAYRANASESDIEIFLFNGGKETLRSYRIARLTDFPKEHIAFLQSTQLWSRHEPFIFVHAGIERGIPLEMQDPFVLMWERLSPPGQDGDIHVVGHHPTTDGEPYFEPGRYNLDTGAVYGKTLTACDVLTKQVWLVQ</sequence>
<dbReference type="RefSeq" id="WP_191153717.1">
    <property type="nucleotide sequence ID" value="NZ_JACWUN010000002.1"/>
</dbReference>
<organism evidence="2 3">
    <name type="scientific">Pelovirga terrestris</name>
    <dbReference type="NCBI Taxonomy" id="2771352"/>
    <lineage>
        <taxon>Bacteria</taxon>
        <taxon>Pseudomonadati</taxon>
        <taxon>Thermodesulfobacteriota</taxon>
        <taxon>Desulfuromonadia</taxon>
        <taxon>Geobacterales</taxon>
        <taxon>Geobacteraceae</taxon>
        <taxon>Pelovirga</taxon>
    </lineage>
</organism>
<gene>
    <name evidence="2" type="ORF">ICT70_02015</name>
</gene>
<dbReference type="GO" id="GO:0008803">
    <property type="term" value="F:bis(5'-nucleosyl)-tetraphosphatase (symmetrical) activity"/>
    <property type="evidence" value="ECO:0007669"/>
    <property type="project" value="TreeGrafter"/>
</dbReference>
<evidence type="ECO:0000313" key="2">
    <source>
        <dbReference type="EMBL" id="MBD1399440.1"/>
    </source>
</evidence>
<protein>
    <submittedName>
        <fullName evidence="2">Serine/threonine protein phosphatase</fullName>
    </submittedName>
</protein>
<dbReference type="EMBL" id="JACWUN010000002">
    <property type="protein sequence ID" value="MBD1399440.1"/>
    <property type="molecule type" value="Genomic_DNA"/>
</dbReference>
<keyword evidence="3" id="KW-1185">Reference proteome</keyword>
<dbReference type="CDD" id="cd00144">
    <property type="entry name" value="MPP_PPP_family"/>
    <property type="match status" value="1"/>
</dbReference>
<reference evidence="2" key="1">
    <citation type="submission" date="2020-09" db="EMBL/GenBank/DDBJ databases">
        <title>Pelobacter alkaliphilus sp. nov., a novel anaerobic arsenate-reducing bacterium from terrestrial mud volcano.</title>
        <authorList>
            <person name="Khomyakova M.A."/>
            <person name="Merkel A.Y."/>
            <person name="Slobodkin A.I."/>
        </authorList>
    </citation>
    <scope>NUCLEOTIDE SEQUENCE</scope>
    <source>
        <strain evidence="2">M08fum</strain>
    </source>
</reference>
<dbReference type="GO" id="GO:0005737">
    <property type="term" value="C:cytoplasm"/>
    <property type="evidence" value="ECO:0007669"/>
    <property type="project" value="TreeGrafter"/>
</dbReference>
<proteinExistence type="predicted"/>
<dbReference type="InterPro" id="IPR006186">
    <property type="entry name" value="Ser/Thr-sp_prot-phosphatase"/>
</dbReference>
<evidence type="ECO:0000313" key="3">
    <source>
        <dbReference type="Proteomes" id="UP000632828"/>
    </source>
</evidence>
<dbReference type="Proteomes" id="UP000632828">
    <property type="component" value="Unassembled WGS sequence"/>
</dbReference>
<dbReference type="InterPro" id="IPR004843">
    <property type="entry name" value="Calcineurin-like_PHP"/>
</dbReference>
<evidence type="ECO:0000259" key="1">
    <source>
        <dbReference type="Pfam" id="PF00149"/>
    </source>
</evidence>
<dbReference type="AlphaFoldDB" id="A0A8J6QTN5"/>